<protein>
    <recommendedName>
        <fullName evidence="1">DUF6968 domain-containing protein</fullName>
    </recommendedName>
</protein>
<keyword evidence="3" id="KW-1185">Reference proteome</keyword>
<proteinExistence type="predicted"/>
<dbReference type="Proteomes" id="UP001500831">
    <property type="component" value="Unassembled WGS sequence"/>
</dbReference>
<evidence type="ECO:0000313" key="2">
    <source>
        <dbReference type="EMBL" id="GAA2863950.1"/>
    </source>
</evidence>
<gene>
    <name evidence="2" type="ORF">GCM10010517_23090</name>
</gene>
<dbReference type="RefSeq" id="WP_344970399.1">
    <property type="nucleotide sequence ID" value="NZ_BAAAVI010000013.1"/>
</dbReference>
<evidence type="ECO:0000259" key="1">
    <source>
        <dbReference type="Pfam" id="PF22302"/>
    </source>
</evidence>
<feature type="domain" description="DUF6968" evidence="1">
    <location>
        <begin position="14"/>
        <end position="104"/>
    </location>
</feature>
<reference evidence="2 3" key="1">
    <citation type="journal article" date="2019" name="Int. J. Syst. Evol. Microbiol.">
        <title>The Global Catalogue of Microorganisms (GCM) 10K type strain sequencing project: providing services to taxonomists for standard genome sequencing and annotation.</title>
        <authorList>
            <consortium name="The Broad Institute Genomics Platform"/>
            <consortium name="The Broad Institute Genome Sequencing Center for Infectious Disease"/>
            <person name="Wu L."/>
            <person name="Ma J."/>
        </authorList>
    </citation>
    <scope>NUCLEOTIDE SEQUENCE [LARGE SCALE GENOMIC DNA]</scope>
    <source>
        <strain evidence="2 3">JCM 6242</strain>
    </source>
</reference>
<dbReference type="InterPro" id="IPR054241">
    <property type="entry name" value="DUF6968"/>
</dbReference>
<sequence length="119" mass="12531">MATYELGEVVAERRVEAVTGGGARTPVTLRFGRPRPDALSEGGDWCCPHQILGLGDESVGASFGVDSLQAFLLSVYKVQLKLGERAEAASVRLEWLGQPDLGLKVDPELHNAAAPGSGS</sequence>
<dbReference type="Pfam" id="PF22302">
    <property type="entry name" value="DUF6968"/>
    <property type="match status" value="1"/>
</dbReference>
<name>A0ABN3VVA5_9ACTN</name>
<dbReference type="EMBL" id="BAAAVI010000013">
    <property type="protein sequence ID" value="GAA2863950.1"/>
    <property type="molecule type" value="Genomic_DNA"/>
</dbReference>
<comment type="caution">
    <text evidence="2">The sequence shown here is derived from an EMBL/GenBank/DDBJ whole genome shotgun (WGS) entry which is preliminary data.</text>
</comment>
<accession>A0ABN3VVA5</accession>
<evidence type="ECO:0000313" key="3">
    <source>
        <dbReference type="Proteomes" id="UP001500831"/>
    </source>
</evidence>
<organism evidence="2 3">
    <name type="scientific">Streptosporangium fragile</name>
    <dbReference type="NCBI Taxonomy" id="46186"/>
    <lineage>
        <taxon>Bacteria</taxon>
        <taxon>Bacillati</taxon>
        <taxon>Actinomycetota</taxon>
        <taxon>Actinomycetes</taxon>
        <taxon>Streptosporangiales</taxon>
        <taxon>Streptosporangiaceae</taxon>
        <taxon>Streptosporangium</taxon>
    </lineage>
</organism>